<evidence type="ECO:0000313" key="10">
    <source>
        <dbReference type="Proteomes" id="UP000184255"/>
    </source>
</evidence>
<dbReference type="VEuPathDB" id="FungiDB:FMAN_00540"/>
<feature type="transmembrane region" description="Helical" evidence="7">
    <location>
        <begin position="78"/>
        <end position="98"/>
    </location>
</feature>
<dbReference type="GO" id="GO:0016020">
    <property type="term" value="C:membrane"/>
    <property type="evidence" value="ECO:0007669"/>
    <property type="project" value="UniProtKB-SubCell"/>
</dbReference>
<dbReference type="PANTHER" id="PTHR13439:SF0">
    <property type="entry name" value="TOPOISOMERASE I DAMAGE AFFECTED PROTEIN 4"/>
    <property type="match status" value="1"/>
</dbReference>
<keyword evidence="10" id="KW-1185">Reference proteome</keyword>
<evidence type="ECO:0000256" key="7">
    <source>
        <dbReference type="SAM" id="Phobius"/>
    </source>
</evidence>
<keyword evidence="3 7" id="KW-1133">Transmembrane helix</keyword>
<feature type="transmembrane region" description="Helical" evidence="7">
    <location>
        <begin position="137"/>
        <end position="159"/>
    </location>
</feature>
<protein>
    <submittedName>
        <fullName evidence="9">Related to DUF887 domain protein</fullName>
    </submittedName>
</protein>
<comment type="caution">
    <text evidence="9">The sequence shown here is derived from an EMBL/GenBank/DDBJ whole genome shotgun (WGS) entry which is preliminary data.</text>
</comment>
<accession>A0A1L7SEM6</accession>
<evidence type="ECO:0000256" key="6">
    <source>
        <dbReference type="SAM" id="MobiDB-lite"/>
    </source>
</evidence>
<dbReference type="PANTHER" id="PTHR13439">
    <property type="entry name" value="CT120 PROTEIN"/>
    <property type="match status" value="1"/>
</dbReference>
<dbReference type="InterPro" id="IPR006634">
    <property type="entry name" value="TLC-dom"/>
</dbReference>
<reference evidence="10" key="1">
    <citation type="journal article" date="2016" name="Genome Biol. Evol.">
        <title>Comparative 'omics' of the Fusarium fujikuroi species complex highlights differences in genetic potential and metabolite synthesis.</title>
        <authorList>
            <person name="Niehaus E.-M."/>
            <person name="Muensterkoetter M."/>
            <person name="Proctor R.H."/>
            <person name="Brown D.W."/>
            <person name="Sharon A."/>
            <person name="Idan Y."/>
            <person name="Oren-Young L."/>
            <person name="Sieber C.M."/>
            <person name="Novak O."/>
            <person name="Pencik A."/>
            <person name="Tarkowska D."/>
            <person name="Hromadova K."/>
            <person name="Freeman S."/>
            <person name="Maymon M."/>
            <person name="Elazar M."/>
            <person name="Youssef S.A."/>
            <person name="El-Shabrawy E.S.M."/>
            <person name="Shalaby A.B.A."/>
            <person name="Houterman P."/>
            <person name="Brock N.L."/>
            <person name="Burkhardt I."/>
            <person name="Tsavkelova E.A."/>
            <person name="Dickschat J.S."/>
            <person name="Galuszka P."/>
            <person name="Gueldener U."/>
            <person name="Tudzynski B."/>
        </authorList>
    </citation>
    <scope>NUCLEOTIDE SEQUENCE [LARGE SCALE GENOMIC DNA]</scope>
    <source>
        <strain evidence="10">MRC7560</strain>
    </source>
</reference>
<dbReference type="GeneID" id="65079812"/>
<feature type="transmembrane region" description="Helical" evidence="7">
    <location>
        <begin position="200"/>
        <end position="220"/>
    </location>
</feature>
<feature type="transmembrane region" description="Helical" evidence="7">
    <location>
        <begin position="36"/>
        <end position="58"/>
    </location>
</feature>
<dbReference type="Pfam" id="PF03798">
    <property type="entry name" value="TRAM_LAG1_CLN8"/>
    <property type="match status" value="1"/>
</dbReference>
<comment type="subcellular location">
    <subcellularLocation>
        <location evidence="1">Membrane</location>
        <topology evidence="1">Multi-pass membrane protein</topology>
    </subcellularLocation>
</comment>
<dbReference type="GO" id="GO:0055088">
    <property type="term" value="P:lipid homeostasis"/>
    <property type="evidence" value="ECO:0007669"/>
    <property type="project" value="TreeGrafter"/>
</dbReference>
<dbReference type="SMART" id="SM00724">
    <property type="entry name" value="TLC"/>
    <property type="match status" value="1"/>
</dbReference>
<proteinExistence type="predicted"/>
<feature type="transmembrane region" description="Helical" evidence="7">
    <location>
        <begin position="110"/>
        <end position="130"/>
    </location>
</feature>
<feature type="domain" description="TLC" evidence="8">
    <location>
        <begin position="69"/>
        <end position="291"/>
    </location>
</feature>
<evidence type="ECO:0000256" key="3">
    <source>
        <dbReference type="ARBA" id="ARBA00022989"/>
    </source>
</evidence>
<feature type="transmembrane region" description="Helical" evidence="7">
    <location>
        <begin position="165"/>
        <end position="188"/>
    </location>
</feature>
<keyword evidence="4 5" id="KW-0472">Membrane</keyword>
<evidence type="ECO:0000256" key="2">
    <source>
        <dbReference type="ARBA" id="ARBA00022692"/>
    </source>
</evidence>
<organism evidence="9 10">
    <name type="scientific">Fusarium mangiferae</name>
    <name type="common">Mango malformation disease fungus</name>
    <dbReference type="NCBI Taxonomy" id="192010"/>
    <lineage>
        <taxon>Eukaryota</taxon>
        <taxon>Fungi</taxon>
        <taxon>Dikarya</taxon>
        <taxon>Ascomycota</taxon>
        <taxon>Pezizomycotina</taxon>
        <taxon>Sordariomycetes</taxon>
        <taxon>Hypocreomycetidae</taxon>
        <taxon>Hypocreales</taxon>
        <taxon>Nectriaceae</taxon>
        <taxon>Fusarium</taxon>
        <taxon>Fusarium fujikuroi species complex</taxon>
    </lineage>
</organism>
<dbReference type="RefSeq" id="XP_041675870.1">
    <property type="nucleotide sequence ID" value="XM_041830174.1"/>
</dbReference>
<dbReference type="EMBL" id="FCQH01000001">
    <property type="protein sequence ID" value="CVK82840.1"/>
    <property type="molecule type" value="Genomic_DNA"/>
</dbReference>
<evidence type="ECO:0000256" key="4">
    <source>
        <dbReference type="ARBA" id="ARBA00023136"/>
    </source>
</evidence>
<evidence type="ECO:0000256" key="5">
    <source>
        <dbReference type="PROSITE-ProRule" id="PRU00205"/>
    </source>
</evidence>
<dbReference type="AlphaFoldDB" id="A0A1L7SEM6"/>
<feature type="transmembrane region" description="Helical" evidence="7">
    <location>
        <begin position="256"/>
        <end position="280"/>
    </location>
</feature>
<dbReference type="Proteomes" id="UP000184255">
    <property type="component" value="Unassembled WGS sequence"/>
</dbReference>
<sequence length="330" mass="37732">MKDPFPLQPSPWLSEKTQPWADYFDLPTLPLHIHEVLAAALLYSVIFWPISPWISNLLAPEHYSKLPRKRRLNWDAHVVSMVQSCLINTLAIWVMFVDTEMSNMEWEERIWGYTGGAGFIQALAAGYFLWDLVVTSINLDVFGLGTLAHAIAALLVYSLGFRPFLNHYACVFILWELSTPFLNVHWFMDKINMTGTRAQLYNGVMLLFTFFSCRLIYGTYSSFRVYRDVWSAINVKPDMKALNLPTMSFAHPDSTVPMWIGIAYLASNVTLNSLNFYWFFMMIRAVRKRFVPAADSEEKAQESPVTEAEIDLSSVSTGLSKPTGGRRRKA</sequence>
<gene>
    <name evidence="9" type="ORF">FMAN_00540</name>
</gene>
<name>A0A1L7SEM6_FUSMA</name>
<keyword evidence="2 5" id="KW-0812">Transmembrane</keyword>
<evidence type="ECO:0000313" key="9">
    <source>
        <dbReference type="EMBL" id="CVK82840.1"/>
    </source>
</evidence>
<feature type="region of interest" description="Disordered" evidence="6">
    <location>
        <begin position="297"/>
        <end position="330"/>
    </location>
</feature>
<evidence type="ECO:0000256" key="1">
    <source>
        <dbReference type="ARBA" id="ARBA00004141"/>
    </source>
</evidence>
<dbReference type="GO" id="GO:0005783">
    <property type="term" value="C:endoplasmic reticulum"/>
    <property type="evidence" value="ECO:0007669"/>
    <property type="project" value="TreeGrafter"/>
</dbReference>
<evidence type="ECO:0000259" key="8">
    <source>
        <dbReference type="PROSITE" id="PS50922"/>
    </source>
</evidence>
<dbReference type="PROSITE" id="PS50922">
    <property type="entry name" value="TLC"/>
    <property type="match status" value="1"/>
</dbReference>
<dbReference type="InterPro" id="IPR050846">
    <property type="entry name" value="TLCD"/>
</dbReference>